<proteinExistence type="predicted"/>
<dbReference type="EMBL" id="QZAF01000129">
    <property type="protein sequence ID" value="THV72380.1"/>
    <property type="molecule type" value="Genomic_DNA"/>
</dbReference>
<dbReference type="Pfam" id="PF13902">
    <property type="entry name" value="R3H-assoc"/>
    <property type="match status" value="1"/>
</dbReference>
<feature type="region of interest" description="Disordered" evidence="1">
    <location>
        <begin position="176"/>
        <end position="208"/>
    </location>
</feature>
<evidence type="ECO:0000313" key="3">
    <source>
        <dbReference type="EMBL" id="THV72380.1"/>
    </source>
</evidence>
<dbReference type="EMBL" id="QZAR01000001">
    <property type="protein sequence ID" value="THW97842.1"/>
    <property type="molecule type" value="Genomic_DNA"/>
</dbReference>
<dbReference type="Proteomes" id="UP000304951">
    <property type="component" value="Unassembled WGS sequence"/>
</dbReference>
<comment type="caution">
    <text evidence="3">The sequence shown here is derived from an EMBL/GenBank/DDBJ whole genome shotgun (WGS) entry which is preliminary data.</text>
</comment>
<accession>A0A4S8SNC9</accession>
<dbReference type="AlphaFoldDB" id="A0A4S8SNC9"/>
<gene>
    <name evidence="4" type="ORF">D6D15_00130</name>
    <name evidence="3" type="ORF">D6D28_04004</name>
</gene>
<sequence length="371" mass="41684">MGSHFAHRRILTMAISHDPVTAAPTGIDIEAWTVEQAAEALQASSISTPTPPRPRANVTIEIPLDDDALAAANAMATAEPRSKQEVHTVYKRSAPVRRDSLKRREALLKGKEGSRRRQRWENDRLLSNPYAQPPLPSDWEVRPTYPIHNVPYFLAPLWDAEYKAKAQAKITPRRANNVGDTRAHGSKEEQAAARVPRELREKLKKSRGAKNMLQDLEEEVRSFVQQWSSKERQMAEDDLVDGDSEDEEIVFVGRNGAMSDDRKRSKSVVSDDSSIASISSDDLAKERMILESLVDDRSAAFGYVNAFALYNDILSLTVIRRWLVHSIATYYGLETWSVTKGSPARREAYIGLKHKAAPAFDELPRPLYVLV</sequence>
<feature type="compositionally biased region" description="Basic and acidic residues" evidence="1">
    <location>
        <begin position="181"/>
        <end position="201"/>
    </location>
</feature>
<evidence type="ECO:0000313" key="6">
    <source>
        <dbReference type="Proteomes" id="UP000304951"/>
    </source>
</evidence>
<dbReference type="InterPro" id="IPR039629">
    <property type="entry name" value="R3HDM4"/>
</dbReference>
<dbReference type="PANTHER" id="PTHR32019:SF2">
    <property type="entry name" value="R3H DOMAIN-CONTAINING PROTEIN 4"/>
    <property type="match status" value="1"/>
</dbReference>
<protein>
    <recommendedName>
        <fullName evidence="2">R3H-associated N-terminal domain-containing protein</fullName>
    </recommendedName>
</protein>
<name>A0A4S8SNC9_AURPU</name>
<dbReference type="Proteomes" id="UP000304928">
    <property type="component" value="Unassembled WGS sequence"/>
</dbReference>
<evidence type="ECO:0000259" key="2">
    <source>
        <dbReference type="Pfam" id="PF13902"/>
    </source>
</evidence>
<organism evidence="3 6">
    <name type="scientific">Aureobasidium pullulans</name>
    <name type="common">Black yeast</name>
    <name type="synonym">Pullularia pullulans</name>
    <dbReference type="NCBI Taxonomy" id="5580"/>
    <lineage>
        <taxon>Eukaryota</taxon>
        <taxon>Fungi</taxon>
        <taxon>Dikarya</taxon>
        <taxon>Ascomycota</taxon>
        <taxon>Pezizomycotina</taxon>
        <taxon>Dothideomycetes</taxon>
        <taxon>Dothideomycetidae</taxon>
        <taxon>Dothideales</taxon>
        <taxon>Saccotheciaceae</taxon>
        <taxon>Aureobasidium</taxon>
    </lineage>
</organism>
<evidence type="ECO:0000256" key="1">
    <source>
        <dbReference type="SAM" id="MobiDB-lite"/>
    </source>
</evidence>
<feature type="domain" description="R3H-associated N-terminal" evidence="2">
    <location>
        <begin position="94"/>
        <end position="205"/>
    </location>
</feature>
<dbReference type="PANTHER" id="PTHR32019">
    <property type="entry name" value="R3H DOMAIN-CONTAINING PROTEIN 4"/>
    <property type="match status" value="1"/>
</dbReference>
<reference evidence="5 6" key="1">
    <citation type="submission" date="2018-10" db="EMBL/GenBank/DDBJ databases">
        <title>Fifty Aureobasidium pullulans genomes reveal a recombining polyextremotolerant generalist.</title>
        <authorList>
            <person name="Gostincar C."/>
            <person name="Turk M."/>
            <person name="Zajc J."/>
            <person name="Gunde-Cimerman N."/>
        </authorList>
    </citation>
    <scope>NUCLEOTIDE SEQUENCE [LARGE SCALE GENOMIC DNA]</scope>
    <source>
        <strain evidence="4 5">EXF-10507</strain>
        <strain evidence="3 6">EXF-11900</strain>
    </source>
</reference>
<evidence type="ECO:0000313" key="5">
    <source>
        <dbReference type="Proteomes" id="UP000304928"/>
    </source>
</evidence>
<dbReference type="InterPro" id="IPR025952">
    <property type="entry name" value="R3H-assoc_dom"/>
</dbReference>
<evidence type="ECO:0000313" key="4">
    <source>
        <dbReference type="EMBL" id="THW97842.1"/>
    </source>
</evidence>